<evidence type="ECO:0000256" key="6">
    <source>
        <dbReference type="ARBA" id="ARBA00022970"/>
    </source>
</evidence>
<comment type="subcellular location">
    <subcellularLocation>
        <location evidence="1">Cell membrane</location>
        <topology evidence="1">Multi-pass membrane protein</topology>
    </subcellularLocation>
</comment>
<keyword evidence="12" id="KW-1185">Reference proteome</keyword>
<name>A0A7W8HCA4_9FIRM</name>
<evidence type="ECO:0000256" key="1">
    <source>
        <dbReference type="ARBA" id="ARBA00004651"/>
    </source>
</evidence>
<keyword evidence="4" id="KW-0997">Cell inner membrane</keyword>
<feature type="transmembrane region" description="Helical" evidence="10">
    <location>
        <begin position="138"/>
        <end position="162"/>
    </location>
</feature>
<feature type="transmembrane region" description="Helical" evidence="10">
    <location>
        <begin position="94"/>
        <end position="117"/>
    </location>
</feature>
<dbReference type="CDD" id="cd06582">
    <property type="entry name" value="TM_PBP1_LivH_like"/>
    <property type="match status" value="1"/>
</dbReference>
<dbReference type="PANTHER" id="PTHR11795">
    <property type="entry name" value="BRANCHED-CHAIN AMINO ACID TRANSPORT SYSTEM PERMEASE PROTEIN LIVH"/>
    <property type="match status" value="1"/>
</dbReference>
<dbReference type="GO" id="GO:0005886">
    <property type="term" value="C:plasma membrane"/>
    <property type="evidence" value="ECO:0007669"/>
    <property type="project" value="UniProtKB-SubCell"/>
</dbReference>
<comment type="similarity">
    <text evidence="9">Belongs to the binding-protein-dependent transport system permease family. LivHM subfamily.</text>
</comment>
<evidence type="ECO:0000256" key="4">
    <source>
        <dbReference type="ARBA" id="ARBA00022519"/>
    </source>
</evidence>
<accession>A0A7W8HCA4</accession>
<feature type="transmembrane region" description="Helical" evidence="10">
    <location>
        <begin position="229"/>
        <end position="254"/>
    </location>
</feature>
<evidence type="ECO:0000256" key="10">
    <source>
        <dbReference type="SAM" id="Phobius"/>
    </source>
</evidence>
<dbReference type="GO" id="GO:0015188">
    <property type="term" value="F:L-isoleucine transmembrane transporter activity"/>
    <property type="evidence" value="ECO:0007669"/>
    <property type="project" value="TreeGrafter"/>
</dbReference>
<feature type="transmembrane region" description="Helical" evidence="10">
    <location>
        <begin position="53"/>
        <end position="82"/>
    </location>
</feature>
<dbReference type="Proteomes" id="UP000543642">
    <property type="component" value="Unassembled WGS sequence"/>
</dbReference>
<dbReference type="GO" id="GO:0015192">
    <property type="term" value="F:L-phenylalanine transmembrane transporter activity"/>
    <property type="evidence" value="ECO:0007669"/>
    <property type="project" value="TreeGrafter"/>
</dbReference>
<dbReference type="InterPro" id="IPR052157">
    <property type="entry name" value="BCAA_transport_permease"/>
</dbReference>
<dbReference type="EMBL" id="JACHFW010000015">
    <property type="protein sequence ID" value="MBB5265846.1"/>
    <property type="molecule type" value="Genomic_DNA"/>
</dbReference>
<dbReference type="GO" id="GO:0015808">
    <property type="term" value="P:L-alanine transport"/>
    <property type="evidence" value="ECO:0007669"/>
    <property type="project" value="TreeGrafter"/>
</dbReference>
<keyword evidence="6" id="KW-0029">Amino-acid transport</keyword>
<evidence type="ECO:0000256" key="8">
    <source>
        <dbReference type="ARBA" id="ARBA00023136"/>
    </source>
</evidence>
<evidence type="ECO:0000313" key="11">
    <source>
        <dbReference type="EMBL" id="MBB5265846.1"/>
    </source>
</evidence>
<evidence type="ECO:0000313" key="12">
    <source>
        <dbReference type="Proteomes" id="UP000543642"/>
    </source>
</evidence>
<dbReference type="InterPro" id="IPR001851">
    <property type="entry name" value="ABC_transp_permease"/>
</dbReference>
<dbReference type="Pfam" id="PF02653">
    <property type="entry name" value="BPD_transp_2"/>
    <property type="match status" value="1"/>
</dbReference>
<dbReference type="PANTHER" id="PTHR11795:SF371">
    <property type="entry name" value="HIGH-AFFINITY BRANCHED-CHAIN AMINO ACID TRANSPORT SYSTEM PERMEASE PROTEIN LIVH"/>
    <property type="match status" value="1"/>
</dbReference>
<dbReference type="RefSeq" id="WP_183775968.1">
    <property type="nucleotide sequence ID" value="NZ_CAWVEG010000037.1"/>
</dbReference>
<gene>
    <name evidence="11" type="ORF">HNP82_002997</name>
</gene>
<evidence type="ECO:0000256" key="3">
    <source>
        <dbReference type="ARBA" id="ARBA00022475"/>
    </source>
</evidence>
<keyword evidence="3" id="KW-1003">Cell membrane</keyword>
<evidence type="ECO:0000256" key="2">
    <source>
        <dbReference type="ARBA" id="ARBA00022448"/>
    </source>
</evidence>
<dbReference type="GO" id="GO:0015190">
    <property type="term" value="F:L-leucine transmembrane transporter activity"/>
    <property type="evidence" value="ECO:0007669"/>
    <property type="project" value="TreeGrafter"/>
</dbReference>
<evidence type="ECO:0000256" key="5">
    <source>
        <dbReference type="ARBA" id="ARBA00022692"/>
    </source>
</evidence>
<feature type="transmembrane region" description="Helical" evidence="10">
    <location>
        <begin position="192"/>
        <end position="217"/>
    </location>
</feature>
<proteinExistence type="inferred from homology"/>
<feature type="transmembrane region" description="Helical" evidence="10">
    <location>
        <begin position="260"/>
        <end position="281"/>
    </location>
</feature>
<dbReference type="GO" id="GO:0042941">
    <property type="term" value="P:D-alanine transmembrane transport"/>
    <property type="evidence" value="ECO:0007669"/>
    <property type="project" value="TreeGrafter"/>
</dbReference>
<dbReference type="GO" id="GO:1903806">
    <property type="term" value="P:L-isoleucine import across plasma membrane"/>
    <property type="evidence" value="ECO:0007669"/>
    <property type="project" value="TreeGrafter"/>
</dbReference>
<feature type="transmembrane region" description="Helical" evidence="10">
    <location>
        <begin position="20"/>
        <end position="41"/>
    </location>
</feature>
<reference evidence="11 12" key="1">
    <citation type="submission" date="2020-08" db="EMBL/GenBank/DDBJ databases">
        <title>Genomic Encyclopedia of Type Strains, Phase IV (KMG-IV): sequencing the most valuable type-strain genomes for metagenomic binning, comparative biology and taxonomic classification.</title>
        <authorList>
            <person name="Goeker M."/>
        </authorList>
    </citation>
    <scope>NUCLEOTIDE SEQUENCE [LARGE SCALE GENOMIC DNA]</scope>
    <source>
        <strain evidence="11 12">DSM 106146</strain>
    </source>
</reference>
<keyword evidence="7 10" id="KW-1133">Transmembrane helix</keyword>
<dbReference type="AlphaFoldDB" id="A0A7W8HCA4"/>
<keyword evidence="8 10" id="KW-0472">Membrane</keyword>
<evidence type="ECO:0000256" key="9">
    <source>
        <dbReference type="ARBA" id="ARBA00037998"/>
    </source>
</evidence>
<organism evidence="11 12">
    <name type="scientific">Catenibacillus scindens</name>
    <dbReference type="NCBI Taxonomy" id="673271"/>
    <lineage>
        <taxon>Bacteria</taxon>
        <taxon>Bacillati</taxon>
        <taxon>Bacillota</taxon>
        <taxon>Clostridia</taxon>
        <taxon>Lachnospirales</taxon>
        <taxon>Lachnospiraceae</taxon>
        <taxon>Catenibacillus</taxon>
    </lineage>
</organism>
<comment type="caution">
    <text evidence="11">The sequence shown here is derived from an EMBL/GenBank/DDBJ whole genome shotgun (WGS) entry which is preliminary data.</text>
</comment>
<protein>
    <submittedName>
        <fullName evidence="11">Branched-chain amino acid transport system permease protein</fullName>
    </submittedName>
</protein>
<dbReference type="GO" id="GO:0005304">
    <property type="term" value="F:L-valine transmembrane transporter activity"/>
    <property type="evidence" value="ECO:0007669"/>
    <property type="project" value="TreeGrafter"/>
</dbReference>
<evidence type="ECO:0000256" key="7">
    <source>
        <dbReference type="ARBA" id="ARBA00022989"/>
    </source>
</evidence>
<keyword evidence="2" id="KW-0813">Transport</keyword>
<keyword evidence="5 10" id="KW-0812">Transmembrane</keyword>
<sequence length="295" mass="30616">MDLVINIVEQLINGLRTGSIYALIALGYTMVYGIAKMINFAHGDIIMVGAYSLYVFYGILGLPAAVAVILSIIVCAVLGVVIEKVAYKPLRNAQPLAVLITAIGVSFLLQNLALLIFKATPIPFGSIIRVPSVQIAGIHISGITIVTLVVTTISMILLTLFINKTKAGRAMRAVSEDKGAAELMGISVNGTISLTFAIGSALAAVAGLLFICQYESLQPTLGALPGIKAFVAAVLGGIGSVPGAMLGGIVLGIIESLSKAYISTQLSDAIVFGVLVVVLLVKPSGLLGKIRIEKV</sequence>